<gene>
    <name evidence="2" type="ORF">UFOPK2656_02559</name>
    <name evidence="3" type="ORF">UFOPK3099_01807</name>
    <name evidence="4" type="ORF">UFOPK3267_01366</name>
    <name evidence="5" type="ORF">UFOPK3651_00323</name>
    <name evidence="6" type="ORF">UFOPK3931_02174</name>
    <name evidence="1" type="ORF">UFOPK4189_00252</name>
</gene>
<evidence type="ECO:0000313" key="3">
    <source>
        <dbReference type="EMBL" id="CAB4827689.1"/>
    </source>
</evidence>
<accession>A0A6J6SN03</accession>
<evidence type="ECO:0000313" key="4">
    <source>
        <dbReference type="EMBL" id="CAB4851004.1"/>
    </source>
</evidence>
<dbReference type="EMBL" id="CAFAAV010000148">
    <property type="protein sequence ID" value="CAB4827689.1"/>
    <property type="molecule type" value="Genomic_DNA"/>
</dbReference>
<sequence>MSALTTGEIAERYLGSLVHGAGPAPEIFAQQVRLWWNVRPDGQSIDGDQFAAALAAGHPPQDMPDYRLEVESCRTMPTGFIVGLAVKGTPAGFTEQAAHVCQIVTVEAGLIVGWEEYLDTAQHEPFH</sequence>
<dbReference type="AlphaFoldDB" id="A0A6J6SN03"/>
<evidence type="ECO:0000313" key="5">
    <source>
        <dbReference type="EMBL" id="CAB4912906.1"/>
    </source>
</evidence>
<dbReference type="SUPFAM" id="SSF54427">
    <property type="entry name" value="NTF2-like"/>
    <property type="match status" value="1"/>
</dbReference>
<reference evidence="2" key="1">
    <citation type="submission" date="2020-05" db="EMBL/GenBank/DDBJ databases">
        <authorList>
            <person name="Chiriac C."/>
            <person name="Salcher M."/>
            <person name="Ghai R."/>
            <person name="Kavagutti S V."/>
        </authorList>
    </citation>
    <scope>NUCLEOTIDE SEQUENCE</scope>
</reference>
<evidence type="ECO:0000313" key="2">
    <source>
        <dbReference type="EMBL" id="CAB4736194.1"/>
    </source>
</evidence>
<name>A0A6J6SN03_9ZZZZ</name>
<dbReference type="Gene3D" id="3.10.450.50">
    <property type="match status" value="1"/>
</dbReference>
<dbReference type="EMBL" id="CAFBMT010000002">
    <property type="protein sequence ID" value="CAB4912906.1"/>
    <property type="molecule type" value="Genomic_DNA"/>
</dbReference>
<evidence type="ECO:0000313" key="6">
    <source>
        <dbReference type="EMBL" id="CAB5001496.1"/>
    </source>
</evidence>
<dbReference type="EMBL" id="CAFBIY010000068">
    <property type="protein sequence ID" value="CAB4851004.1"/>
    <property type="molecule type" value="Genomic_DNA"/>
</dbReference>
<dbReference type="EMBL" id="CAFBOL010000068">
    <property type="protein sequence ID" value="CAB5001496.1"/>
    <property type="molecule type" value="Genomic_DNA"/>
</dbReference>
<dbReference type="EMBL" id="CAEZYF010000019">
    <property type="protein sequence ID" value="CAB4736194.1"/>
    <property type="molecule type" value="Genomic_DNA"/>
</dbReference>
<evidence type="ECO:0000313" key="1">
    <source>
        <dbReference type="EMBL" id="CAB4362477.1"/>
    </source>
</evidence>
<protein>
    <submittedName>
        <fullName evidence="2">Unannotated protein</fullName>
    </submittedName>
</protein>
<dbReference type="InterPro" id="IPR032710">
    <property type="entry name" value="NTF2-like_dom_sf"/>
</dbReference>
<organism evidence="2">
    <name type="scientific">freshwater metagenome</name>
    <dbReference type="NCBI Taxonomy" id="449393"/>
    <lineage>
        <taxon>unclassified sequences</taxon>
        <taxon>metagenomes</taxon>
        <taxon>ecological metagenomes</taxon>
    </lineage>
</organism>
<dbReference type="EMBL" id="CAESGF010000001">
    <property type="protein sequence ID" value="CAB4362477.1"/>
    <property type="molecule type" value="Genomic_DNA"/>
</dbReference>
<proteinExistence type="predicted"/>